<accession>A0ABW9XG65</accession>
<sequence>MSAAAPLSVKPDRAALVAAARDSIARGSKSFAAASKLFDPVTRERVWLLYAWCRACDDLADDQDHGGALGDGASDQDRFALIRSLTARALAGDATGHFAFDALGVVAAECGITAVQTGDVIAGFALDAAGWRPASEVEMLGYCYHVAGAVGVLMAMVMGVDPQDADTLNRACDLGIAFQLGNIARDIAEDQAGGRCYLPGDWLAQAGVAPQDVMAPQHRAAVVAMVARMCDTAAVYEASARAGAARLPWRCRWAVLSAAGIYGAIARKVAARGGHAWDTRVTTSKPEKLGHLLTGLMGALGPAPAQVPQVPYRRGELARAVARV</sequence>
<proteinExistence type="predicted"/>
<dbReference type="SFLD" id="SFLDG01212">
    <property type="entry name" value="Phytoene_synthase_like"/>
    <property type="match status" value="1"/>
</dbReference>
<organism evidence="2 3">
    <name type="scientific">Novosphingobium ovatum</name>
    <dbReference type="NCBI Taxonomy" id="1908523"/>
    <lineage>
        <taxon>Bacteria</taxon>
        <taxon>Pseudomonadati</taxon>
        <taxon>Pseudomonadota</taxon>
        <taxon>Alphaproteobacteria</taxon>
        <taxon>Sphingomonadales</taxon>
        <taxon>Sphingomonadaceae</taxon>
        <taxon>Novosphingobium</taxon>
    </lineage>
</organism>
<gene>
    <name evidence="2" type="ORF">GTZ99_13385</name>
</gene>
<reference evidence="3" key="1">
    <citation type="submission" date="2020-01" db="EMBL/GenBank/DDBJ databases">
        <title>Sphingomonas sp. strain CSW-10.</title>
        <authorList>
            <person name="Chen W.-M."/>
        </authorList>
    </citation>
    <scope>NUCLEOTIDE SEQUENCE [LARGE SCALE GENOMIC DNA]</scope>
    <source>
        <strain evidence="3">FSY-8</strain>
    </source>
</reference>
<dbReference type="PROSITE" id="PS01045">
    <property type="entry name" value="SQUALEN_PHYTOEN_SYN_2"/>
    <property type="match status" value="1"/>
</dbReference>
<dbReference type="Proteomes" id="UP000753724">
    <property type="component" value="Unassembled WGS sequence"/>
</dbReference>
<dbReference type="Pfam" id="PF00494">
    <property type="entry name" value="SQS_PSY"/>
    <property type="match status" value="1"/>
</dbReference>
<dbReference type="EMBL" id="JAAAPO010000005">
    <property type="protein sequence ID" value="NBC37542.1"/>
    <property type="molecule type" value="Genomic_DNA"/>
</dbReference>
<dbReference type="RefSeq" id="WP_161719684.1">
    <property type="nucleotide sequence ID" value="NZ_JAAAPO010000005.1"/>
</dbReference>
<name>A0ABW9XG65_9SPHN</name>
<dbReference type="InterPro" id="IPR008949">
    <property type="entry name" value="Isoprenoid_synthase_dom_sf"/>
</dbReference>
<dbReference type="SFLD" id="SFLDS00005">
    <property type="entry name" value="Isoprenoid_Synthase_Type_I"/>
    <property type="match status" value="1"/>
</dbReference>
<dbReference type="InterPro" id="IPR033904">
    <property type="entry name" value="Trans_IPPS_HH"/>
</dbReference>
<evidence type="ECO:0000313" key="2">
    <source>
        <dbReference type="EMBL" id="NBC37542.1"/>
    </source>
</evidence>
<dbReference type="PROSITE" id="PS01044">
    <property type="entry name" value="SQUALEN_PHYTOEN_SYN_1"/>
    <property type="match status" value="1"/>
</dbReference>
<dbReference type="PANTHER" id="PTHR31480">
    <property type="entry name" value="BIFUNCTIONAL LYCOPENE CYCLASE/PHYTOENE SYNTHASE"/>
    <property type="match status" value="1"/>
</dbReference>
<dbReference type="InterPro" id="IPR002060">
    <property type="entry name" value="Squ/phyt_synthse"/>
</dbReference>
<dbReference type="CDD" id="cd00683">
    <property type="entry name" value="Trans_IPPS_HH"/>
    <property type="match status" value="1"/>
</dbReference>
<dbReference type="SFLD" id="SFLDG01018">
    <property type="entry name" value="Squalene/Phytoene_Synthase_Lik"/>
    <property type="match status" value="1"/>
</dbReference>
<keyword evidence="1" id="KW-0808">Transferase</keyword>
<keyword evidence="3" id="KW-1185">Reference proteome</keyword>
<protein>
    <submittedName>
        <fullName evidence="2">Squalene/phytoene synthase family protein</fullName>
    </submittedName>
</protein>
<dbReference type="Gene3D" id="1.10.600.10">
    <property type="entry name" value="Farnesyl Diphosphate Synthase"/>
    <property type="match status" value="1"/>
</dbReference>
<evidence type="ECO:0000256" key="1">
    <source>
        <dbReference type="ARBA" id="ARBA00022679"/>
    </source>
</evidence>
<evidence type="ECO:0000313" key="3">
    <source>
        <dbReference type="Proteomes" id="UP000753724"/>
    </source>
</evidence>
<dbReference type="SUPFAM" id="SSF48576">
    <property type="entry name" value="Terpenoid synthases"/>
    <property type="match status" value="1"/>
</dbReference>
<comment type="caution">
    <text evidence="2">The sequence shown here is derived from an EMBL/GenBank/DDBJ whole genome shotgun (WGS) entry which is preliminary data.</text>
</comment>
<dbReference type="InterPro" id="IPR044843">
    <property type="entry name" value="Trans_IPPS_bact-type"/>
</dbReference>
<dbReference type="InterPro" id="IPR019845">
    <property type="entry name" value="Squalene/phytoene_synthase_CS"/>
</dbReference>